<accession>A0A8H2XBP1</accession>
<gene>
    <name evidence="3" type="ORF">RDB_LOCUS42681</name>
</gene>
<proteinExistence type="predicted"/>
<evidence type="ECO:0000259" key="2">
    <source>
        <dbReference type="PROSITE" id="PS50137"/>
    </source>
</evidence>
<dbReference type="Gene3D" id="3.30.160.20">
    <property type="match status" value="1"/>
</dbReference>
<organism evidence="3 4">
    <name type="scientific">Rhizoctonia solani</name>
    <dbReference type="NCBI Taxonomy" id="456999"/>
    <lineage>
        <taxon>Eukaryota</taxon>
        <taxon>Fungi</taxon>
        <taxon>Dikarya</taxon>
        <taxon>Basidiomycota</taxon>
        <taxon>Agaricomycotina</taxon>
        <taxon>Agaricomycetes</taxon>
        <taxon>Cantharellales</taxon>
        <taxon>Ceratobasidiaceae</taxon>
        <taxon>Rhizoctonia</taxon>
    </lineage>
</organism>
<name>A0A8H2XBP1_9AGAM</name>
<dbReference type="EMBL" id="CAJMWW010000074">
    <property type="protein sequence ID" value="CAE6420728.1"/>
    <property type="molecule type" value="Genomic_DNA"/>
</dbReference>
<dbReference type="PROSITE" id="PS50137">
    <property type="entry name" value="DS_RBD"/>
    <property type="match status" value="1"/>
</dbReference>
<dbReference type="InterPro" id="IPR014720">
    <property type="entry name" value="dsRBD_dom"/>
</dbReference>
<dbReference type="AlphaFoldDB" id="A0A8H2XBP1"/>
<dbReference type="GO" id="GO:0003723">
    <property type="term" value="F:RNA binding"/>
    <property type="evidence" value="ECO:0007669"/>
    <property type="project" value="UniProtKB-UniRule"/>
</dbReference>
<evidence type="ECO:0000256" key="1">
    <source>
        <dbReference type="PROSITE-ProRule" id="PRU00266"/>
    </source>
</evidence>
<comment type="caution">
    <text evidence="3">The sequence shown here is derived from an EMBL/GenBank/DDBJ whole genome shotgun (WGS) entry which is preliminary data.</text>
</comment>
<evidence type="ECO:0000313" key="3">
    <source>
        <dbReference type="EMBL" id="CAE6420728.1"/>
    </source>
</evidence>
<sequence>MSTNFSVNPDDFVMRLNNLLQAQGRLNTLSWRETSSGPAHGPEWTISAYSELLAGPTIYLLTAPLAPPIGISVNNQEYGWGTHRTKQGARHQAARMALNQLAMMDMVDQELDHQEY</sequence>
<keyword evidence="1" id="KW-0694">RNA-binding</keyword>
<protein>
    <recommendedName>
        <fullName evidence="2">DRBM domain-containing protein</fullName>
    </recommendedName>
</protein>
<feature type="domain" description="DRBM" evidence="2">
    <location>
        <begin position="71"/>
        <end position="103"/>
    </location>
</feature>
<evidence type="ECO:0000313" key="4">
    <source>
        <dbReference type="Proteomes" id="UP000663841"/>
    </source>
</evidence>
<dbReference type="SUPFAM" id="SSF54768">
    <property type="entry name" value="dsRNA-binding domain-like"/>
    <property type="match status" value="1"/>
</dbReference>
<dbReference type="Proteomes" id="UP000663841">
    <property type="component" value="Unassembled WGS sequence"/>
</dbReference>
<reference evidence="3" key="1">
    <citation type="submission" date="2021-01" db="EMBL/GenBank/DDBJ databases">
        <authorList>
            <person name="Kaushik A."/>
        </authorList>
    </citation>
    <scope>NUCLEOTIDE SEQUENCE</scope>
    <source>
        <strain evidence="3">AG3-T5</strain>
    </source>
</reference>
<dbReference type="Pfam" id="PF00035">
    <property type="entry name" value="dsrm"/>
    <property type="match status" value="1"/>
</dbReference>